<dbReference type="Gene3D" id="1.10.150.50">
    <property type="entry name" value="Transcription Factor, Ets-1"/>
    <property type="match status" value="1"/>
</dbReference>
<dbReference type="PANTHER" id="PTHR10627">
    <property type="entry name" value="SCP160"/>
    <property type="match status" value="1"/>
</dbReference>
<dbReference type="InterPro" id="IPR013761">
    <property type="entry name" value="SAM/pointed_sf"/>
</dbReference>
<reference evidence="7" key="1">
    <citation type="submission" date="2025-08" db="UniProtKB">
        <authorList>
            <consortium name="RefSeq"/>
        </authorList>
    </citation>
    <scope>IDENTIFICATION</scope>
    <source>
        <tissue evidence="7">Gonads</tissue>
    </source>
</reference>
<dbReference type="OrthoDB" id="271862at2759"/>
<comment type="similarity">
    <text evidence="1">Belongs to the BicC family.</text>
</comment>
<feature type="region of interest" description="Disordered" evidence="4">
    <location>
        <begin position="543"/>
        <end position="591"/>
    </location>
</feature>
<dbReference type="RefSeq" id="XP_030754247.1">
    <property type="nucleotide sequence ID" value="XM_030898387.1"/>
</dbReference>
<dbReference type="PANTHER" id="PTHR10627:SF69">
    <property type="entry name" value="PROTEIN BICAUDAL C"/>
    <property type="match status" value="1"/>
</dbReference>
<dbReference type="Pfam" id="PF22985">
    <property type="entry name" value="KH_BICC1"/>
    <property type="match status" value="2"/>
</dbReference>
<accession>A0A6J2XS17</accession>
<keyword evidence="3" id="KW-0694">RNA-binding</keyword>
<dbReference type="GO" id="GO:0005737">
    <property type="term" value="C:cytoplasm"/>
    <property type="evidence" value="ECO:0007669"/>
    <property type="project" value="TreeGrafter"/>
</dbReference>
<dbReference type="SUPFAM" id="SSF54791">
    <property type="entry name" value="Eukaryotic type KH-domain (KH-domain type I)"/>
    <property type="match status" value="2"/>
</dbReference>
<dbReference type="SMART" id="SM00322">
    <property type="entry name" value="KH"/>
    <property type="match status" value="2"/>
</dbReference>
<feature type="domain" description="SAM" evidence="5">
    <location>
        <begin position="726"/>
        <end position="789"/>
    </location>
</feature>
<evidence type="ECO:0000313" key="7">
    <source>
        <dbReference type="RefSeq" id="XP_030754247.1"/>
    </source>
</evidence>
<dbReference type="InterPro" id="IPR054727">
    <property type="entry name" value="BICC1_KH"/>
</dbReference>
<feature type="compositionally biased region" description="Polar residues" evidence="4">
    <location>
        <begin position="580"/>
        <end position="591"/>
    </location>
</feature>
<evidence type="ECO:0000313" key="6">
    <source>
        <dbReference type="Proteomes" id="UP000504635"/>
    </source>
</evidence>
<feature type="compositionally biased region" description="Low complexity" evidence="4">
    <location>
        <begin position="543"/>
        <end position="562"/>
    </location>
</feature>
<dbReference type="InterPro" id="IPR047554">
    <property type="entry name" value="BICC1_KH-I_rpt2"/>
</dbReference>
<dbReference type="InterPro" id="IPR004087">
    <property type="entry name" value="KH_dom"/>
</dbReference>
<keyword evidence="6" id="KW-1185">Reference proteome</keyword>
<evidence type="ECO:0000259" key="5">
    <source>
        <dbReference type="PROSITE" id="PS50105"/>
    </source>
</evidence>
<dbReference type="CDD" id="cd22421">
    <property type="entry name" value="KH-I_BICC1_rpt2"/>
    <property type="match status" value="1"/>
</dbReference>
<evidence type="ECO:0000256" key="4">
    <source>
        <dbReference type="SAM" id="MobiDB-lite"/>
    </source>
</evidence>
<dbReference type="PROSITE" id="PS50084">
    <property type="entry name" value="KH_TYPE_1"/>
    <property type="match status" value="2"/>
</dbReference>
<dbReference type="PROSITE" id="PS50105">
    <property type="entry name" value="SAM_DOMAIN"/>
    <property type="match status" value="1"/>
</dbReference>
<dbReference type="CDD" id="cd22420">
    <property type="entry name" value="KH-I_BICC1_rpt1"/>
    <property type="match status" value="1"/>
</dbReference>
<feature type="compositionally biased region" description="Low complexity" evidence="4">
    <location>
        <begin position="804"/>
        <end position="821"/>
    </location>
</feature>
<dbReference type="SUPFAM" id="SSF47769">
    <property type="entry name" value="SAM/Pointed domain"/>
    <property type="match status" value="1"/>
</dbReference>
<dbReference type="GeneID" id="115881031"/>
<dbReference type="CTD" id="34946"/>
<dbReference type="Pfam" id="PF00536">
    <property type="entry name" value="SAM_1"/>
    <property type="match status" value="1"/>
</dbReference>
<dbReference type="InterPro" id="IPR047549">
    <property type="entry name" value="BICC1_KH-I_rpt1"/>
</dbReference>
<dbReference type="GO" id="GO:0003723">
    <property type="term" value="F:RNA binding"/>
    <property type="evidence" value="ECO:0007669"/>
    <property type="project" value="UniProtKB-UniRule"/>
</dbReference>
<dbReference type="KEGG" id="soy:115881031"/>
<dbReference type="InParanoid" id="A0A6J2XS17"/>
<dbReference type="Gene3D" id="3.30.310.270">
    <property type="match status" value="2"/>
</dbReference>
<dbReference type="Proteomes" id="UP000504635">
    <property type="component" value="Unplaced"/>
</dbReference>
<sequence length="821" mass="91569">MACYLPLSAAKPVMDVAKSSDTMSEVSENGTVTSEWTSKWDSREDLRDLVTRLGLTDLADLHQERFRVDRTKLEKMLTGDNEALFPADVFFAKVMEDTDTIITWPNKLKIGAKSKKDPHVRIAGRADDVQMAKERILSVLNTRCNRVTMKMDVSYTDHSHIIGKGGLSIKRVMEETRCHVHFPDSNRSNPNEKSNQVSISGDLDGVERARSRVRELIPLIFGFELPIMSKNVDVNSPYVTKIQEQYRVQVMFKTRPKLHATLVLVKGLEWEVCQVKHATLLLMEYMCDNLASQIPVQMSMEISPHHHQIVLAKNHTNLKTIMQYTSCQIMFPDAQDPNIPTLKKSNVTITGNIHNVYKARQLLMGSLPLIIIFDLPDDVTGLRVKPEQISEIQSTCDVVINIRPKANKTTKACVIKGIERLATNIYKARNLILGVDYITTRADVPASYHMPNLAVLTQPNEVLASTNAVPAMSPLLSPLVSSPSWYFPSPTVNQQTHAPPFVGMTQQQHFFPSMSMVQHNSNSSGYQSATPNVMDQNQEMLNANSSSCSASSLSTISSAKNSPVQPVSPNCYRNYPESPAHTQYSHSSTTNVSEFATALSEMNNPGEYHGPTLDKKMSLSPGDLTPYEYENKRLAGLRAMQALPNPGSMRVPNNSWSGYGISQTSPGGFLVDKFRYREDEIWKPNTPRQNSDMMNMPSTSSSAMLNTSNLLDHTPTHVWNRVNYNGNWQDMSSILTALKLDHYVPVFKQHEIDSTIFSTLTDKDLVDIGITAFGARRRILLAISEMNKRNVPFSAAPGAERKGSSSSSNGTNGSPRNSTNW</sequence>
<feature type="region of interest" description="Disordered" evidence="4">
    <location>
        <begin position="793"/>
        <end position="821"/>
    </location>
</feature>
<dbReference type="SMART" id="SM00454">
    <property type="entry name" value="SAM"/>
    <property type="match status" value="1"/>
</dbReference>
<protein>
    <submittedName>
        <fullName evidence="7">Protein bicaudal C</fullName>
    </submittedName>
</protein>
<dbReference type="Pfam" id="PF24234">
    <property type="entry name" value="KH_BICC1_1st"/>
    <property type="match status" value="1"/>
</dbReference>
<dbReference type="InterPro" id="IPR036612">
    <property type="entry name" value="KH_dom_type_1_sf"/>
</dbReference>
<dbReference type="FunCoup" id="A0A6J2XS17">
    <property type="interactions" value="133"/>
</dbReference>
<evidence type="ECO:0000256" key="3">
    <source>
        <dbReference type="PROSITE-ProRule" id="PRU00117"/>
    </source>
</evidence>
<dbReference type="Pfam" id="PF00013">
    <property type="entry name" value="KH_1"/>
    <property type="match status" value="2"/>
</dbReference>
<dbReference type="GO" id="GO:0010468">
    <property type="term" value="P:regulation of gene expression"/>
    <property type="evidence" value="ECO:0007669"/>
    <property type="project" value="UniProtKB-ARBA"/>
</dbReference>
<gene>
    <name evidence="7" type="primary">LOC115881031</name>
</gene>
<evidence type="ECO:0000256" key="1">
    <source>
        <dbReference type="ARBA" id="ARBA00007662"/>
    </source>
</evidence>
<evidence type="ECO:0000256" key="2">
    <source>
        <dbReference type="ARBA" id="ARBA00022737"/>
    </source>
</evidence>
<dbReference type="InterPro" id="IPR004088">
    <property type="entry name" value="KH_dom_type_1"/>
</dbReference>
<keyword evidence="2" id="KW-0677">Repeat</keyword>
<organism evidence="6 7">
    <name type="scientific">Sitophilus oryzae</name>
    <name type="common">Rice weevil</name>
    <name type="synonym">Curculio oryzae</name>
    <dbReference type="NCBI Taxonomy" id="7048"/>
    <lineage>
        <taxon>Eukaryota</taxon>
        <taxon>Metazoa</taxon>
        <taxon>Ecdysozoa</taxon>
        <taxon>Arthropoda</taxon>
        <taxon>Hexapoda</taxon>
        <taxon>Insecta</taxon>
        <taxon>Pterygota</taxon>
        <taxon>Neoptera</taxon>
        <taxon>Endopterygota</taxon>
        <taxon>Coleoptera</taxon>
        <taxon>Polyphaga</taxon>
        <taxon>Cucujiformia</taxon>
        <taxon>Curculionidae</taxon>
        <taxon>Dryophthorinae</taxon>
        <taxon>Sitophilus</taxon>
    </lineage>
</organism>
<name>A0A6J2XS17_SITOR</name>
<proteinExistence type="inferred from homology"/>
<dbReference type="AlphaFoldDB" id="A0A6J2XS17"/>
<dbReference type="InterPro" id="IPR001660">
    <property type="entry name" value="SAM"/>
</dbReference>